<evidence type="ECO:0000313" key="2">
    <source>
        <dbReference type="EMBL" id="KAK8503531.1"/>
    </source>
</evidence>
<evidence type="ECO:0000256" key="1">
    <source>
        <dbReference type="SAM" id="MobiDB-lite"/>
    </source>
</evidence>
<organism evidence="2 3">
    <name type="scientific">Hibiscus sabdariffa</name>
    <name type="common">roselle</name>
    <dbReference type="NCBI Taxonomy" id="183260"/>
    <lineage>
        <taxon>Eukaryota</taxon>
        <taxon>Viridiplantae</taxon>
        <taxon>Streptophyta</taxon>
        <taxon>Embryophyta</taxon>
        <taxon>Tracheophyta</taxon>
        <taxon>Spermatophyta</taxon>
        <taxon>Magnoliopsida</taxon>
        <taxon>eudicotyledons</taxon>
        <taxon>Gunneridae</taxon>
        <taxon>Pentapetalae</taxon>
        <taxon>rosids</taxon>
        <taxon>malvids</taxon>
        <taxon>Malvales</taxon>
        <taxon>Malvaceae</taxon>
        <taxon>Malvoideae</taxon>
        <taxon>Hibiscus</taxon>
    </lineage>
</organism>
<sequence length="245" mass="26048">MHDWRLWLHTMRLLALGDSSGGGLPILLELRSTSTGCFGRRSVLASTSLAWPACGLSIACYFGSSVSVLCNTELHCCMMHLTAWYRLPKRSASRPRDRVSLVEDDADASVPAPTAAPGSPSKGLPTEVASTDAPHPASDSVAASLAPADRLVSSAPTTLVQATAVTEDIPHDLMVQTDTSDMVEKAIEDASLDLENFETAADRLASEDVPYDPMADFHAVRFSTQSWAFSVFPGLSSPYSYAGGA</sequence>
<evidence type="ECO:0000313" key="3">
    <source>
        <dbReference type="Proteomes" id="UP001472677"/>
    </source>
</evidence>
<protein>
    <submittedName>
        <fullName evidence="2">Uncharacterized protein</fullName>
    </submittedName>
</protein>
<gene>
    <name evidence="2" type="ORF">V6N12_005739</name>
</gene>
<reference evidence="2 3" key="1">
    <citation type="journal article" date="2024" name="G3 (Bethesda)">
        <title>Genome assembly of Hibiscus sabdariffa L. provides insights into metabolisms of medicinal natural products.</title>
        <authorList>
            <person name="Kim T."/>
        </authorList>
    </citation>
    <scope>NUCLEOTIDE SEQUENCE [LARGE SCALE GENOMIC DNA]</scope>
    <source>
        <strain evidence="2">TK-2024</strain>
        <tissue evidence="2">Old leaves</tissue>
    </source>
</reference>
<dbReference type="Proteomes" id="UP001472677">
    <property type="component" value="Unassembled WGS sequence"/>
</dbReference>
<proteinExistence type="predicted"/>
<comment type="caution">
    <text evidence="2">The sequence shown here is derived from an EMBL/GenBank/DDBJ whole genome shotgun (WGS) entry which is preliminary data.</text>
</comment>
<dbReference type="EMBL" id="JBBPBM010000151">
    <property type="protein sequence ID" value="KAK8503531.1"/>
    <property type="molecule type" value="Genomic_DNA"/>
</dbReference>
<name>A0ABR2B970_9ROSI</name>
<feature type="region of interest" description="Disordered" evidence="1">
    <location>
        <begin position="96"/>
        <end position="140"/>
    </location>
</feature>
<accession>A0ABR2B970</accession>
<keyword evidence="3" id="KW-1185">Reference proteome</keyword>